<proteinExistence type="predicted"/>
<keyword evidence="3" id="KW-1185">Reference proteome</keyword>
<reference evidence="2" key="1">
    <citation type="submission" date="2019-09" db="EMBL/GenBank/DDBJ databases">
        <title>Draft genome information of white flower Hibiscus syriacus.</title>
        <authorList>
            <person name="Kim Y.-M."/>
        </authorList>
    </citation>
    <scope>NUCLEOTIDE SEQUENCE [LARGE SCALE GENOMIC DNA]</scope>
    <source>
        <strain evidence="2">YM2019G1</strain>
    </source>
</reference>
<dbReference type="Proteomes" id="UP000436088">
    <property type="component" value="Unassembled WGS sequence"/>
</dbReference>
<sequence>MSLGTDVTRVNGGVVGPARPLASEPLGFGQKHDATVDIPLDTMNDSKKREKDLAAWEADLKRREKDIKGREDAVSQCKRTGAQETVYLYFLFKCSGRVESDTEEENIGDCETDEEEDDDIPLDDDDED</sequence>
<protein>
    <submittedName>
        <fullName evidence="2">SCAMP family protein isoform 4</fullName>
    </submittedName>
</protein>
<gene>
    <name evidence="2" type="ORF">F3Y22_tig00002237pilonHSYRG00922</name>
</gene>
<evidence type="ECO:0000256" key="1">
    <source>
        <dbReference type="SAM" id="MobiDB-lite"/>
    </source>
</evidence>
<organism evidence="2 3">
    <name type="scientific">Hibiscus syriacus</name>
    <name type="common">Rose of Sharon</name>
    <dbReference type="NCBI Taxonomy" id="106335"/>
    <lineage>
        <taxon>Eukaryota</taxon>
        <taxon>Viridiplantae</taxon>
        <taxon>Streptophyta</taxon>
        <taxon>Embryophyta</taxon>
        <taxon>Tracheophyta</taxon>
        <taxon>Spermatophyta</taxon>
        <taxon>Magnoliopsida</taxon>
        <taxon>eudicotyledons</taxon>
        <taxon>Gunneridae</taxon>
        <taxon>Pentapetalae</taxon>
        <taxon>rosids</taxon>
        <taxon>malvids</taxon>
        <taxon>Malvales</taxon>
        <taxon>Malvaceae</taxon>
        <taxon>Malvoideae</taxon>
        <taxon>Hibiscus</taxon>
    </lineage>
</organism>
<feature type="compositionally biased region" description="Acidic residues" evidence="1">
    <location>
        <begin position="101"/>
        <end position="128"/>
    </location>
</feature>
<evidence type="ECO:0000313" key="3">
    <source>
        <dbReference type="Proteomes" id="UP000436088"/>
    </source>
</evidence>
<name>A0A6A3CT57_HIBSY</name>
<accession>A0A6A3CT57</accession>
<comment type="caution">
    <text evidence="2">The sequence shown here is derived from an EMBL/GenBank/DDBJ whole genome shotgun (WGS) entry which is preliminary data.</text>
</comment>
<feature type="region of interest" description="Disordered" evidence="1">
    <location>
        <begin position="99"/>
        <end position="128"/>
    </location>
</feature>
<dbReference type="AlphaFoldDB" id="A0A6A3CT57"/>
<evidence type="ECO:0000313" key="2">
    <source>
        <dbReference type="EMBL" id="KAE8732226.1"/>
    </source>
</evidence>
<feature type="region of interest" description="Disordered" evidence="1">
    <location>
        <begin position="1"/>
        <end position="43"/>
    </location>
</feature>
<dbReference type="EMBL" id="VEPZ02000167">
    <property type="protein sequence ID" value="KAE8732226.1"/>
    <property type="molecule type" value="Genomic_DNA"/>
</dbReference>